<evidence type="ECO:0000313" key="1">
    <source>
        <dbReference type="EMBL" id="GKX68369.1"/>
    </source>
</evidence>
<evidence type="ECO:0000313" key="2">
    <source>
        <dbReference type="Proteomes" id="UP001058074"/>
    </source>
</evidence>
<dbReference type="Proteomes" id="UP001058074">
    <property type="component" value="Unassembled WGS sequence"/>
</dbReference>
<proteinExistence type="predicted"/>
<keyword evidence="2" id="KW-1185">Reference proteome</keyword>
<dbReference type="EMBL" id="BROD01000001">
    <property type="protein sequence ID" value="GKX68369.1"/>
    <property type="molecule type" value="Genomic_DNA"/>
</dbReference>
<gene>
    <name evidence="1" type="ORF">rsdtw13_36270</name>
</gene>
<protein>
    <submittedName>
        <fullName evidence="1">Uncharacterized protein</fullName>
    </submittedName>
</protein>
<name>A0ACB5RGZ2_9CLOT</name>
<reference evidence="1" key="1">
    <citation type="journal article" date="2025" name="Int. J. Syst. Evol. Microbiol.">
        <title>Inconstantimicrobium mannanitabidum sp. nov., a novel member of the family Clostridiaceae isolated from anoxic soil under the treatment of reductive soil disinfestation.</title>
        <authorList>
            <person name="Ueki A."/>
            <person name="Tonouchi A."/>
            <person name="Honma S."/>
            <person name="Kaku N."/>
            <person name="Ueki K."/>
        </authorList>
    </citation>
    <scope>NUCLEOTIDE SEQUENCE</scope>
    <source>
        <strain evidence="1">TW13</strain>
    </source>
</reference>
<accession>A0ACB5RGZ2</accession>
<comment type="caution">
    <text evidence="1">The sequence shown here is derived from an EMBL/GenBank/DDBJ whole genome shotgun (WGS) entry which is preliminary data.</text>
</comment>
<organism evidence="1 2">
    <name type="scientific">Inconstantimicrobium mannanitabidum</name>
    <dbReference type="NCBI Taxonomy" id="1604901"/>
    <lineage>
        <taxon>Bacteria</taxon>
        <taxon>Bacillati</taxon>
        <taxon>Bacillota</taxon>
        <taxon>Clostridia</taxon>
        <taxon>Eubacteriales</taxon>
        <taxon>Clostridiaceae</taxon>
        <taxon>Inconstantimicrobium</taxon>
    </lineage>
</organism>
<sequence>MEEFSVVFTSMVLEALPFILIGVLVSAFIQMYLSEEHIRRVLPQNKVIGGIIAAFIGVFFPICECTSVPITKGLIRKGIPINMAITYMLAAPIVSPIVIMSTYYAFNGNIKVVAFRTFLGALAAFIIGYLISIMNSENVNSILREGIDKNRELCDCGCGYLKNSRGLKPLLYHASKEFYNVTIYFIFGASIATVSNLIISKNEFLGMHFSTPVAIIIMMLFAFFVSLCSEADAFVASTFLSTMPLGAVMSFLILGPMIDVKNTFMLLSYFKKGFVFKLVFLIFAVSFIICALVI</sequence>